<dbReference type="AlphaFoldDB" id="A0AAV5U5T3"/>
<comment type="caution">
    <text evidence="1">The sequence shown here is derived from an EMBL/GenBank/DDBJ whole genome shotgun (WGS) entry which is preliminary data.</text>
</comment>
<dbReference type="Proteomes" id="UP001432027">
    <property type="component" value="Unassembled WGS sequence"/>
</dbReference>
<name>A0AAV5U5T3_9BILA</name>
<reference evidence="1" key="1">
    <citation type="submission" date="2023-10" db="EMBL/GenBank/DDBJ databases">
        <title>Genome assembly of Pristionchus species.</title>
        <authorList>
            <person name="Yoshida K."/>
            <person name="Sommer R.J."/>
        </authorList>
    </citation>
    <scope>NUCLEOTIDE SEQUENCE</scope>
    <source>
        <strain evidence="1">RS0144</strain>
    </source>
</reference>
<evidence type="ECO:0000313" key="2">
    <source>
        <dbReference type="Proteomes" id="UP001432027"/>
    </source>
</evidence>
<gene>
    <name evidence="1" type="ORF">PENTCL1PPCAC_23943</name>
</gene>
<sequence length="82" mass="9185">ISFLQLVGRCMHLPNYAGRPHAKQKLNYWSCAGPRKECIYPSNTMKDACQSVTRTTVRMTEYKGRGATSGSNGHMSIVIHQL</sequence>
<organism evidence="1 2">
    <name type="scientific">Pristionchus entomophagus</name>
    <dbReference type="NCBI Taxonomy" id="358040"/>
    <lineage>
        <taxon>Eukaryota</taxon>
        <taxon>Metazoa</taxon>
        <taxon>Ecdysozoa</taxon>
        <taxon>Nematoda</taxon>
        <taxon>Chromadorea</taxon>
        <taxon>Rhabditida</taxon>
        <taxon>Rhabditina</taxon>
        <taxon>Diplogasteromorpha</taxon>
        <taxon>Diplogasteroidea</taxon>
        <taxon>Neodiplogasteridae</taxon>
        <taxon>Pristionchus</taxon>
    </lineage>
</organism>
<evidence type="ECO:0000313" key="1">
    <source>
        <dbReference type="EMBL" id="GMT01769.1"/>
    </source>
</evidence>
<keyword evidence="2" id="KW-1185">Reference proteome</keyword>
<feature type="non-terminal residue" evidence="1">
    <location>
        <position position="1"/>
    </location>
</feature>
<feature type="non-terminal residue" evidence="1">
    <location>
        <position position="82"/>
    </location>
</feature>
<accession>A0AAV5U5T3</accession>
<protein>
    <submittedName>
        <fullName evidence="1">Uncharacterized protein</fullName>
    </submittedName>
</protein>
<dbReference type="EMBL" id="BTSX01000005">
    <property type="protein sequence ID" value="GMT01769.1"/>
    <property type="molecule type" value="Genomic_DNA"/>
</dbReference>
<proteinExistence type="predicted"/>